<evidence type="ECO:0000313" key="2">
    <source>
        <dbReference type="EMBL" id="KAJ1105456.1"/>
    </source>
</evidence>
<dbReference type="AlphaFoldDB" id="A0AAV7MNW2"/>
<gene>
    <name evidence="2" type="ORF">NDU88_002862</name>
</gene>
<feature type="compositionally biased region" description="Basic and acidic residues" evidence="1">
    <location>
        <begin position="1"/>
        <end position="15"/>
    </location>
</feature>
<name>A0AAV7MNW2_PLEWA</name>
<sequence length="173" mass="18539">MKQDGHLERELRDAGIRGAQGQPENPPHPAPLTPATAVPQTCALGLRKSGSEGQNLAARSWPRRPGWRGGVASSEGRSWGAHGGCEAAWRAAGVVTTHACLFILFNLTYGPPAPSGRSIKVAQTLRQPRREQELCWRGGTVPLEHRTEQSTQQKHTIGSRGATPLLSSDAEGQ</sequence>
<proteinExistence type="predicted"/>
<reference evidence="2" key="1">
    <citation type="journal article" date="2022" name="bioRxiv">
        <title>Sequencing and chromosome-scale assembly of the giantPleurodeles waltlgenome.</title>
        <authorList>
            <person name="Brown T."/>
            <person name="Elewa A."/>
            <person name="Iarovenko S."/>
            <person name="Subramanian E."/>
            <person name="Araus A.J."/>
            <person name="Petzold A."/>
            <person name="Susuki M."/>
            <person name="Suzuki K.-i.T."/>
            <person name="Hayashi T."/>
            <person name="Toyoda A."/>
            <person name="Oliveira C."/>
            <person name="Osipova E."/>
            <person name="Leigh N.D."/>
            <person name="Simon A."/>
            <person name="Yun M.H."/>
        </authorList>
    </citation>
    <scope>NUCLEOTIDE SEQUENCE</scope>
    <source>
        <strain evidence="2">20211129_DDA</strain>
        <tissue evidence="2">Liver</tissue>
    </source>
</reference>
<dbReference type="EMBL" id="JANPWB010000013">
    <property type="protein sequence ID" value="KAJ1105456.1"/>
    <property type="molecule type" value="Genomic_DNA"/>
</dbReference>
<evidence type="ECO:0000313" key="3">
    <source>
        <dbReference type="Proteomes" id="UP001066276"/>
    </source>
</evidence>
<dbReference type="Proteomes" id="UP001066276">
    <property type="component" value="Chromosome 9"/>
</dbReference>
<feature type="region of interest" description="Disordered" evidence="1">
    <location>
        <begin position="137"/>
        <end position="173"/>
    </location>
</feature>
<evidence type="ECO:0000256" key="1">
    <source>
        <dbReference type="SAM" id="MobiDB-lite"/>
    </source>
</evidence>
<accession>A0AAV7MNW2</accession>
<keyword evidence="3" id="KW-1185">Reference proteome</keyword>
<protein>
    <submittedName>
        <fullName evidence="2">Uncharacterized protein</fullName>
    </submittedName>
</protein>
<organism evidence="2 3">
    <name type="scientific">Pleurodeles waltl</name>
    <name type="common">Iberian ribbed newt</name>
    <dbReference type="NCBI Taxonomy" id="8319"/>
    <lineage>
        <taxon>Eukaryota</taxon>
        <taxon>Metazoa</taxon>
        <taxon>Chordata</taxon>
        <taxon>Craniata</taxon>
        <taxon>Vertebrata</taxon>
        <taxon>Euteleostomi</taxon>
        <taxon>Amphibia</taxon>
        <taxon>Batrachia</taxon>
        <taxon>Caudata</taxon>
        <taxon>Salamandroidea</taxon>
        <taxon>Salamandridae</taxon>
        <taxon>Pleurodelinae</taxon>
        <taxon>Pleurodeles</taxon>
    </lineage>
</organism>
<comment type="caution">
    <text evidence="2">The sequence shown here is derived from an EMBL/GenBank/DDBJ whole genome shotgun (WGS) entry which is preliminary data.</text>
</comment>
<feature type="region of interest" description="Disordered" evidence="1">
    <location>
        <begin position="1"/>
        <end position="77"/>
    </location>
</feature>